<proteinExistence type="predicted"/>
<feature type="non-terminal residue" evidence="1">
    <location>
        <position position="1"/>
    </location>
</feature>
<comment type="caution">
    <text evidence="1">The sequence shown here is derived from an EMBL/GenBank/DDBJ whole genome shotgun (WGS) entry which is preliminary data.</text>
</comment>
<keyword evidence="2" id="KW-1185">Reference proteome</keyword>
<evidence type="ECO:0000313" key="2">
    <source>
        <dbReference type="Proteomes" id="UP000789901"/>
    </source>
</evidence>
<reference evidence="1 2" key="1">
    <citation type="submission" date="2021-06" db="EMBL/GenBank/DDBJ databases">
        <authorList>
            <person name="Kallberg Y."/>
            <person name="Tangrot J."/>
            <person name="Rosling A."/>
        </authorList>
    </citation>
    <scope>NUCLEOTIDE SEQUENCE [LARGE SCALE GENOMIC DNA]</scope>
    <source>
        <strain evidence="1 2">120-4 pot B 10/14</strain>
    </source>
</reference>
<name>A0ABN7XEV1_GIGMA</name>
<sequence>KKFFLDFWTFKWTSKITKYILPSKALTNESNYTKTTLKTSWNSIGSLAFKK</sequence>
<gene>
    <name evidence="1" type="ORF">GMARGA_LOCUS42273</name>
</gene>
<evidence type="ECO:0000313" key="1">
    <source>
        <dbReference type="EMBL" id="CAG8853452.1"/>
    </source>
</evidence>
<dbReference type="EMBL" id="CAJVQB010124436">
    <property type="protein sequence ID" value="CAG8853452.1"/>
    <property type="molecule type" value="Genomic_DNA"/>
</dbReference>
<protein>
    <submittedName>
        <fullName evidence="1">30462_t:CDS:1</fullName>
    </submittedName>
</protein>
<organism evidence="1 2">
    <name type="scientific">Gigaspora margarita</name>
    <dbReference type="NCBI Taxonomy" id="4874"/>
    <lineage>
        <taxon>Eukaryota</taxon>
        <taxon>Fungi</taxon>
        <taxon>Fungi incertae sedis</taxon>
        <taxon>Mucoromycota</taxon>
        <taxon>Glomeromycotina</taxon>
        <taxon>Glomeromycetes</taxon>
        <taxon>Diversisporales</taxon>
        <taxon>Gigasporaceae</taxon>
        <taxon>Gigaspora</taxon>
    </lineage>
</organism>
<feature type="non-terminal residue" evidence="1">
    <location>
        <position position="51"/>
    </location>
</feature>
<accession>A0ABN7XEV1</accession>
<dbReference type="Proteomes" id="UP000789901">
    <property type="component" value="Unassembled WGS sequence"/>
</dbReference>